<dbReference type="SUPFAM" id="SSF56281">
    <property type="entry name" value="Metallo-hydrolase/oxidoreductase"/>
    <property type="match status" value="1"/>
</dbReference>
<proteinExistence type="predicted"/>
<name>A0A100XXQ8_9EURY</name>
<dbReference type="InterPro" id="IPR050698">
    <property type="entry name" value="MBL"/>
</dbReference>
<evidence type="ECO:0000313" key="2">
    <source>
        <dbReference type="Proteomes" id="UP000053462"/>
    </source>
</evidence>
<dbReference type="Gene3D" id="3.60.15.10">
    <property type="entry name" value="Ribonuclease Z/Hydroxyacylglutathione hydrolase-like"/>
    <property type="match status" value="1"/>
</dbReference>
<accession>A0A100XXQ8</accession>
<dbReference type="AlphaFoldDB" id="A0A100XXQ8"/>
<dbReference type="EMBL" id="LLYW01000023">
    <property type="protein sequence ID" value="KUH33237.1"/>
    <property type="molecule type" value="Genomic_DNA"/>
</dbReference>
<dbReference type="PANTHER" id="PTHR11203">
    <property type="entry name" value="CLEAVAGE AND POLYADENYLATION SPECIFICITY FACTOR FAMILY MEMBER"/>
    <property type="match status" value="1"/>
</dbReference>
<gene>
    <name evidence="1" type="ORF">APY94_06895</name>
</gene>
<evidence type="ECO:0000313" key="1">
    <source>
        <dbReference type="EMBL" id="KUH33237.1"/>
    </source>
</evidence>
<protein>
    <submittedName>
        <fullName evidence="1">mRNA 3'-end processing factor</fullName>
    </submittedName>
</protein>
<organism evidence="1 2">
    <name type="scientific">Thermococcus celericrescens</name>
    <dbReference type="NCBI Taxonomy" id="227598"/>
    <lineage>
        <taxon>Archaea</taxon>
        <taxon>Methanobacteriati</taxon>
        <taxon>Methanobacteriota</taxon>
        <taxon>Thermococci</taxon>
        <taxon>Thermococcales</taxon>
        <taxon>Thermococcaceae</taxon>
        <taxon>Thermococcus</taxon>
    </lineage>
</organism>
<dbReference type="GO" id="GO:0004521">
    <property type="term" value="F:RNA endonuclease activity"/>
    <property type="evidence" value="ECO:0007669"/>
    <property type="project" value="TreeGrafter"/>
</dbReference>
<dbReference type="RefSeq" id="WP_058938932.1">
    <property type="nucleotide sequence ID" value="NZ_LLYW01000023.1"/>
</dbReference>
<dbReference type="STRING" id="227598.APY94_06895"/>
<dbReference type="InterPro" id="IPR036866">
    <property type="entry name" value="RibonucZ/Hydroxyglut_hydro"/>
</dbReference>
<dbReference type="OrthoDB" id="40950at2157"/>
<dbReference type="Proteomes" id="UP000053462">
    <property type="component" value="Unassembled WGS sequence"/>
</dbReference>
<keyword evidence="2" id="KW-1185">Reference proteome</keyword>
<comment type="caution">
    <text evidence="1">The sequence shown here is derived from an EMBL/GenBank/DDBJ whole genome shotgun (WGS) entry which is preliminary data.</text>
</comment>
<dbReference type="PANTHER" id="PTHR11203:SF37">
    <property type="entry name" value="INTEGRATOR COMPLEX SUBUNIT 11"/>
    <property type="match status" value="1"/>
</dbReference>
<sequence>MIIGNVGLDSSARFAFQSHAHTDHFVSGEVIYSTKATKFLSHLRKGGFYREIEFGKTFYLGDFKAKLYPAGHMLGSAGIKLWLENGTLFYTGDTKWFKLRTAEKSRFPRADFLIIEATFGVPHFTFPTPREAEKKLIAFVEEALERGKKPVLYVNQMGKAQEVMKILDLHGYTVKASREMVKVARVYSKFGLSFGNISADGEVLLRSYRSPKVENSLSPWELTVSGFGTLKLSNHADFWELMRIVERVNPERVFTVYGFAEEFARILNGIGYESTAIESTTTFSGCWKFFDQTF</sequence>
<reference evidence="1 2" key="1">
    <citation type="submission" date="2015-10" db="EMBL/GenBank/DDBJ databases">
        <title>Draft genome sequence of Thermococcus celericrescens strain DSM 17994.</title>
        <authorList>
            <person name="Hong S.-J."/>
            <person name="Park C.-E."/>
            <person name="Shin J.-H."/>
        </authorList>
    </citation>
    <scope>NUCLEOTIDE SEQUENCE [LARGE SCALE GENOMIC DNA]</scope>
    <source>
        <strain evidence="1 2">DSM 17994</strain>
    </source>
</reference>